<dbReference type="Proteomes" id="UP001233172">
    <property type="component" value="Unassembled WGS sequence"/>
</dbReference>
<evidence type="ECO:0000313" key="2">
    <source>
        <dbReference type="Proteomes" id="UP001233172"/>
    </source>
</evidence>
<sequence length="63" mass="6986">ILATAVVVTNDAAAMFIRCLMSHDDFWTFSLRNHLVGNDWLAALHVISFARALPRASDKSNIT</sequence>
<organism evidence="1 2">
    <name type="scientific">Biomphalaria pfeifferi</name>
    <name type="common">Bloodfluke planorb</name>
    <name type="synonym">Freshwater snail</name>
    <dbReference type="NCBI Taxonomy" id="112525"/>
    <lineage>
        <taxon>Eukaryota</taxon>
        <taxon>Metazoa</taxon>
        <taxon>Spiralia</taxon>
        <taxon>Lophotrochozoa</taxon>
        <taxon>Mollusca</taxon>
        <taxon>Gastropoda</taxon>
        <taxon>Heterobranchia</taxon>
        <taxon>Euthyneura</taxon>
        <taxon>Panpulmonata</taxon>
        <taxon>Hygrophila</taxon>
        <taxon>Lymnaeoidea</taxon>
        <taxon>Planorbidae</taxon>
        <taxon>Biomphalaria</taxon>
    </lineage>
</organism>
<dbReference type="AlphaFoldDB" id="A0AAD8B2H4"/>
<comment type="caution">
    <text evidence="1">The sequence shown here is derived from an EMBL/GenBank/DDBJ whole genome shotgun (WGS) entry which is preliminary data.</text>
</comment>
<dbReference type="EMBL" id="JASAOG010000182">
    <property type="protein sequence ID" value="KAK0045375.1"/>
    <property type="molecule type" value="Genomic_DNA"/>
</dbReference>
<gene>
    <name evidence="1" type="ORF">Bpfe_025238</name>
</gene>
<name>A0AAD8B2H4_BIOPF</name>
<protein>
    <submittedName>
        <fullName evidence="1">Uncharacterized protein</fullName>
    </submittedName>
</protein>
<feature type="non-terminal residue" evidence="1">
    <location>
        <position position="1"/>
    </location>
</feature>
<reference evidence="1" key="1">
    <citation type="journal article" date="2023" name="PLoS Negl. Trop. Dis.">
        <title>A genome sequence for Biomphalaria pfeifferi, the major vector snail for the human-infecting parasite Schistosoma mansoni.</title>
        <authorList>
            <person name="Bu L."/>
            <person name="Lu L."/>
            <person name="Laidemitt M.R."/>
            <person name="Zhang S.M."/>
            <person name="Mutuku M."/>
            <person name="Mkoji G."/>
            <person name="Steinauer M."/>
            <person name="Loker E.S."/>
        </authorList>
    </citation>
    <scope>NUCLEOTIDE SEQUENCE</scope>
    <source>
        <strain evidence="1">KasaAsao</strain>
    </source>
</reference>
<keyword evidence="2" id="KW-1185">Reference proteome</keyword>
<reference evidence="1" key="2">
    <citation type="submission" date="2023-04" db="EMBL/GenBank/DDBJ databases">
        <authorList>
            <person name="Bu L."/>
            <person name="Lu L."/>
            <person name="Laidemitt M.R."/>
            <person name="Zhang S.M."/>
            <person name="Mutuku M."/>
            <person name="Mkoji G."/>
            <person name="Steinauer M."/>
            <person name="Loker E.S."/>
        </authorList>
    </citation>
    <scope>NUCLEOTIDE SEQUENCE</scope>
    <source>
        <strain evidence="1">KasaAsao</strain>
        <tissue evidence="1">Whole Snail</tissue>
    </source>
</reference>
<accession>A0AAD8B2H4</accession>
<evidence type="ECO:0000313" key="1">
    <source>
        <dbReference type="EMBL" id="KAK0045375.1"/>
    </source>
</evidence>
<proteinExistence type="predicted"/>